<dbReference type="InterPro" id="IPR029034">
    <property type="entry name" value="Cystine-knot_cytokine"/>
</dbReference>
<dbReference type="GO" id="GO:0005576">
    <property type="term" value="C:extracellular region"/>
    <property type="evidence" value="ECO:0007669"/>
    <property type="project" value="UniProtKB-SubCell"/>
</dbReference>
<dbReference type="GeneTree" id="ENSGT00940000166375"/>
<keyword evidence="3" id="KW-0964">Secreted</keyword>
<proteinExistence type="inferred from homology"/>
<dbReference type="AlphaFoldDB" id="A0A8C7L6K0"/>
<evidence type="ECO:0000256" key="4">
    <source>
        <dbReference type="ARBA" id="ARBA00022729"/>
    </source>
</evidence>
<evidence type="ECO:0000256" key="2">
    <source>
        <dbReference type="ARBA" id="ARBA00007236"/>
    </source>
</evidence>
<dbReference type="Ensembl" id="ENSOKIT00005121462.1">
    <property type="protein sequence ID" value="ENSOKIP00005113510.1"/>
    <property type="gene ID" value="ENSOKIG00005049337.1"/>
</dbReference>
<evidence type="ECO:0000313" key="6">
    <source>
        <dbReference type="Ensembl" id="ENSOKIP00005113510.1"/>
    </source>
</evidence>
<dbReference type="Pfam" id="PF06083">
    <property type="entry name" value="IL17"/>
    <property type="match status" value="1"/>
</dbReference>
<dbReference type="SUPFAM" id="SSF57501">
    <property type="entry name" value="Cystine-knot cytokines"/>
    <property type="match status" value="1"/>
</dbReference>
<reference evidence="6" key="2">
    <citation type="submission" date="2025-09" db="UniProtKB">
        <authorList>
            <consortium name="Ensembl"/>
        </authorList>
    </citation>
    <scope>IDENTIFICATION</scope>
</reference>
<reference evidence="6" key="1">
    <citation type="submission" date="2025-08" db="UniProtKB">
        <authorList>
            <consortium name="Ensembl"/>
        </authorList>
    </citation>
    <scope>IDENTIFICATION</scope>
</reference>
<name>A0A8C7L6K0_ONCKI</name>
<keyword evidence="5" id="KW-0812">Transmembrane</keyword>
<evidence type="ECO:0000256" key="5">
    <source>
        <dbReference type="SAM" id="Phobius"/>
    </source>
</evidence>
<protein>
    <submittedName>
        <fullName evidence="6">Interleukin-17C-like</fullName>
    </submittedName>
</protein>
<dbReference type="GO" id="GO:0005125">
    <property type="term" value="F:cytokine activity"/>
    <property type="evidence" value="ECO:0007669"/>
    <property type="project" value="InterPro"/>
</dbReference>
<comment type="similarity">
    <text evidence="2">Belongs to the IL-17 family.</text>
</comment>
<dbReference type="Proteomes" id="UP000694557">
    <property type="component" value="Unassembled WGS sequence"/>
</dbReference>
<evidence type="ECO:0000256" key="1">
    <source>
        <dbReference type="ARBA" id="ARBA00004613"/>
    </source>
</evidence>
<evidence type="ECO:0000256" key="3">
    <source>
        <dbReference type="ARBA" id="ARBA00022525"/>
    </source>
</evidence>
<dbReference type="Gene3D" id="2.10.90.10">
    <property type="entry name" value="Cystine-knot cytokines"/>
    <property type="match status" value="1"/>
</dbReference>
<keyword evidence="4" id="KW-0732">Signal</keyword>
<comment type="subcellular location">
    <subcellularLocation>
        <location evidence="1">Secreted</location>
    </subcellularLocation>
</comment>
<evidence type="ECO:0000313" key="7">
    <source>
        <dbReference type="Proteomes" id="UP000694557"/>
    </source>
</evidence>
<keyword evidence="7" id="KW-1185">Reference proteome</keyword>
<sequence length="189" mass="21805">MDRPYSNGNFQMFLIYFIIPLQTLILLGLVIAKCTWTSEAHKYKKCFSTEKLEHRALKILQRNRYQTDVHIDETQYHKLGMKKTCPTVLRSQSVDYNNRSVSPWRYSIDSVEGRFPEKIVVAECLCEGCLIIKGPGHHGAQHHAYNSVPIEQTQMVLMKTVCLNNPEKYSLTSHFVKVPIACTCVRSRI</sequence>
<accession>A0A8C7L6K0</accession>
<organism evidence="6 7">
    <name type="scientific">Oncorhynchus kisutch</name>
    <name type="common">Coho salmon</name>
    <name type="synonym">Salmo kisutch</name>
    <dbReference type="NCBI Taxonomy" id="8019"/>
    <lineage>
        <taxon>Eukaryota</taxon>
        <taxon>Metazoa</taxon>
        <taxon>Chordata</taxon>
        <taxon>Craniata</taxon>
        <taxon>Vertebrata</taxon>
        <taxon>Euteleostomi</taxon>
        <taxon>Actinopterygii</taxon>
        <taxon>Neopterygii</taxon>
        <taxon>Teleostei</taxon>
        <taxon>Protacanthopterygii</taxon>
        <taxon>Salmoniformes</taxon>
        <taxon>Salmonidae</taxon>
        <taxon>Salmoninae</taxon>
        <taxon>Oncorhynchus</taxon>
    </lineage>
</organism>
<dbReference type="InterPro" id="IPR010345">
    <property type="entry name" value="IL-17_fam"/>
</dbReference>
<feature type="transmembrane region" description="Helical" evidence="5">
    <location>
        <begin position="12"/>
        <end position="32"/>
    </location>
</feature>
<keyword evidence="5" id="KW-0472">Membrane</keyword>
<gene>
    <name evidence="6" type="primary">LOC109867109</name>
</gene>
<keyword evidence="5" id="KW-1133">Transmembrane helix</keyword>